<evidence type="ECO:0000256" key="2">
    <source>
        <dbReference type="ARBA" id="ARBA00022840"/>
    </source>
</evidence>
<organism evidence="5 6">
    <name type="scientific">Pseudoxanthomonas mexicana</name>
    <dbReference type="NCBI Taxonomy" id="128785"/>
    <lineage>
        <taxon>Bacteria</taxon>
        <taxon>Pseudomonadati</taxon>
        <taxon>Pseudomonadota</taxon>
        <taxon>Gammaproteobacteria</taxon>
        <taxon>Lysobacterales</taxon>
        <taxon>Lysobacteraceae</taxon>
        <taxon>Pseudoxanthomonas</taxon>
    </lineage>
</organism>
<dbReference type="SMART" id="SM00490">
    <property type="entry name" value="HELICc"/>
    <property type="match status" value="1"/>
</dbReference>
<dbReference type="Proteomes" id="UP000515838">
    <property type="component" value="Chromosome"/>
</dbReference>
<feature type="domain" description="Helicase ATP-binding" evidence="3">
    <location>
        <begin position="34"/>
        <end position="212"/>
    </location>
</feature>
<evidence type="ECO:0000259" key="4">
    <source>
        <dbReference type="PROSITE" id="PS51194"/>
    </source>
</evidence>
<dbReference type="GO" id="GO:0016887">
    <property type="term" value="F:ATP hydrolysis activity"/>
    <property type="evidence" value="ECO:0007669"/>
    <property type="project" value="TreeGrafter"/>
</dbReference>
<dbReference type="RefSeq" id="WP_187572637.1">
    <property type="nucleotide sequence ID" value="NZ_CP060731.1"/>
</dbReference>
<evidence type="ECO:0000313" key="6">
    <source>
        <dbReference type="Proteomes" id="UP000515838"/>
    </source>
</evidence>
<dbReference type="InterPro" id="IPR027417">
    <property type="entry name" value="P-loop_NTPase"/>
</dbReference>
<protein>
    <submittedName>
        <fullName evidence="5">DEAD/DEAH box helicase</fullName>
    </submittedName>
</protein>
<dbReference type="PANTHER" id="PTHR47962:SF5">
    <property type="entry name" value="ATP-DEPENDENT HELICASE LHR-RELATED"/>
    <property type="match status" value="1"/>
</dbReference>
<dbReference type="Gene3D" id="3.40.50.300">
    <property type="entry name" value="P-loop containing nucleotide triphosphate hydrolases"/>
    <property type="match status" value="2"/>
</dbReference>
<dbReference type="EMBL" id="CP060731">
    <property type="protein sequence ID" value="QNN76913.1"/>
    <property type="molecule type" value="Genomic_DNA"/>
</dbReference>
<gene>
    <name evidence="5" type="ORF">IAE60_13325</name>
</gene>
<dbReference type="PROSITE" id="PS51192">
    <property type="entry name" value="HELICASE_ATP_BIND_1"/>
    <property type="match status" value="1"/>
</dbReference>
<dbReference type="GeneID" id="81471959"/>
<dbReference type="GO" id="GO:0003677">
    <property type="term" value="F:DNA binding"/>
    <property type="evidence" value="ECO:0007669"/>
    <property type="project" value="TreeGrafter"/>
</dbReference>
<proteinExistence type="predicted"/>
<dbReference type="Pfam" id="PF00271">
    <property type="entry name" value="Helicase_C"/>
    <property type="match status" value="1"/>
</dbReference>
<dbReference type="InterPro" id="IPR052511">
    <property type="entry name" value="ATP-dep_Helicase"/>
</dbReference>
<evidence type="ECO:0000313" key="5">
    <source>
        <dbReference type="EMBL" id="QNN76913.1"/>
    </source>
</evidence>
<dbReference type="GO" id="GO:0004386">
    <property type="term" value="F:helicase activity"/>
    <property type="evidence" value="ECO:0007669"/>
    <property type="project" value="UniProtKB-KW"/>
</dbReference>
<evidence type="ECO:0000259" key="3">
    <source>
        <dbReference type="PROSITE" id="PS51192"/>
    </source>
</evidence>
<accession>A0A7G9T9Y8</accession>
<dbReference type="InterPro" id="IPR011545">
    <property type="entry name" value="DEAD/DEAH_box_helicase_dom"/>
</dbReference>
<dbReference type="InterPro" id="IPR001650">
    <property type="entry name" value="Helicase_C-like"/>
</dbReference>
<dbReference type="SUPFAM" id="SSF52540">
    <property type="entry name" value="P-loop containing nucleoside triphosphate hydrolases"/>
    <property type="match status" value="1"/>
</dbReference>
<reference evidence="5 6" key="1">
    <citation type="submission" date="2020-08" db="EMBL/GenBank/DDBJ databases">
        <title>Streptomycin Non-resistant strain, P. mexicana.</title>
        <authorList>
            <person name="Ganesh-Kumar S."/>
            <person name="Zhe T."/>
            <person name="Yu Z."/>
            <person name="Min Y."/>
        </authorList>
    </citation>
    <scope>NUCLEOTIDE SEQUENCE [LARGE SCALE GENOMIC DNA]</scope>
    <source>
        <strain evidence="5 6">GTZY2</strain>
    </source>
</reference>
<keyword evidence="5" id="KW-0378">Hydrolase</keyword>
<keyword evidence="5" id="KW-0347">Helicase</keyword>
<dbReference type="PROSITE" id="PS51194">
    <property type="entry name" value="HELICASE_CTER"/>
    <property type="match status" value="1"/>
</dbReference>
<sequence>MAIDPFEQLHPGIQRWVWQQGWPSLRQIQAQAIPLVLGRQSDVVISAPTAGGKTEAAFLPIMSDLAQFEGPGLRCLCVSPLRALINDQTRRLTSMAEAVDLRVQPWHGDVSAGRASFWKRPANILITTPESLEALLMRRGAQFGGLLGELRYLVVDELHAFFGSERGAQLRSLLQRVERLVPHPLPRIALSATLGEPAHAGHFLRSRGGFPCQVLATASDGGELRLQVRAIQQRRAHDDGPMPTMEAAGDAVEKLLAQIARQPMDERVPLPAPPETFEELEDNEQAPADRYTTALDEIADHLFERLRGQSHLVFANARAQVEIVADQLRERAEGRALPNEFFPHHGALSRELRLSVEERLRDGKLPTSAVCTSTLEMGVDLGDVVSVAQIGPAPSVAALKQRIGRSGRRPGQPQILRQYVVLPPLTSRSHPVDWLRLSLLQAIAAIELMLAGRFEPPMQDDLHLSTLVQQILSYIAQIGGGCTAAELFRELCQRGAFSSIDQATFAEVLRSLGSAQLIEQVSDGSLLPGAVGERLIEHFSFYATFFTPEEYQLLCNGKRLGTVPIIEPLVPGRLMLFAGRRWRILEVDTQARVVLLAPSKGGKPPSFGGGPLGVHRIVHQRMRQLLEEASIPVYLDAAAQQGLMDAREAYSLFAFDQSPLIASGDAVHLAHWAGHRVGLTIALWLQWLEVEVEVVNVGPFVEVIGVAEQDVSQLIEVALQRIPADATILAARKEGLERNKFDQFLQPELLIRGYAAAELDLEGAIAVMKQWHGALIK</sequence>
<keyword evidence="1" id="KW-0547">Nucleotide-binding</keyword>
<keyword evidence="2" id="KW-0067">ATP-binding</keyword>
<name>A0A7G9T9Y8_PSEMX</name>
<dbReference type="AlphaFoldDB" id="A0A7G9T9Y8"/>
<dbReference type="Pfam" id="PF00270">
    <property type="entry name" value="DEAD"/>
    <property type="match status" value="1"/>
</dbReference>
<feature type="domain" description="Helicase C-terminal" evidence="4">
    <location>
        <begin position="294"/>
        <end position="464"/>
    </location>
</feature>
<dbReference type="PANTHER" id="PTHR47962">
    <property type="entry name" value="ATP-DEPENDENT HELICASE LHR-RELATED-RELATED"/>
    <property type="match status" value="1"/>
</dbReference>
<dbReference type="InterPro" id="IPR014001">
    <property type="entry name" value="Helicase_ATP-bd"/>
</dbReference>
<dbReference type="SMART" id="SM00487">
    <property type="entry name" value="DEXDc"/>
    <property type="match status" value="1"/>
</dbReference>
<dbReference type="GO" id="GO:0005524">
    <property type="term" value="F:ATP binding"/>
    <property type="evidence" value="ECO:0007669"/>
    <property type="project" value="UniProtKB-KW"/>
</dbReference>
<evidence type="ECO:0000256" key="1">
    <source>
        <dbReference type="ARBA" id="ARBA00022741"/>
    </source>
</evidence>